<dbReference type="InterPro" id="IPR037397">
    <property type="entry name" value="RTN4IP1"/>
</dbReference>
<keyword evidence="4" id="KW-0560">Oxidoreductase</keyword>
<evidence type="ECO:0000256" key="2">
    <source>
        <dbReference type="ARBA" id="ARBA00010371"/>
    </source>
</evidence>
<dbReference type="GeneTree" id="ENSGT00880000138028"/>
<dbReference type="Pfam" id="PF08240">
    <property type="entry name" value="ADH_N"/>
    <property type="match status" value="1"/>
</dbReference>
<dbReference type="OMA" id="TSWQALK"/>
<comment type="similarity">
    <text evidence="2">Belongs to the zinc-containing alcohol dehydrogenase family. Quinone oxidoreductase subfamily.</text>
</comment>
<dbReference type="InterPro" id="IPR011032">
    <property type="entry name" value="GroES-like_sf"/>
</dbReference>
<dbReference type="CDD" id="cd08248">
    <property type="entry name" value="RTN4I1"/>
    <property type="match status" value="1"/>
</dbReference>
<dbReference type="InterPro" id="IPR020843">
    <property type="entry name" value="ER"/>
</dbReference>
<dbReference type="PANTHER" id="PTHR11695">
    <property type="entry name" value="ALCOHOL DEHYDROGENASE RELATED"/>
    <property type="match status" value="1"/>
</dbReference>
<evidence type="ECO:0000256" key="3">
    <source>
        <dbReference type="ARBA" id="ARBA00022946"/>
    </source>
</evidence>
<comment type="subcellular location">
    <subcellularLocation>
        <location evidence="1">Mitochondrion</location>
    </subcellularLocation>
</comment>
<keyword evidence="8" id="KW-1185">Reference proteome</keyword>
<evidence type="ECO:0000313" key="7">
    <source>
        <dbReference type="Ensembl" id="ENSCSEP00000000064.1"/>
    </source>
</evidence>
<reference evidence="7 8" key="1">
    <citation type="journal article" date="2014" name="Nat. Genet.">
        <title>Whole-genome sequence of a flatfish provides insights into ZW sex chromosome evolution and adaptation to a benthic lifestyle.</title>
        <authorList>
            <person name="Chen S."/>
            <person name="Zhang G."/>
            <person name="Shao C."/>
            <person name="Huang Q."/>
            <person name="Liu G."/>
            <person name="Zhang P."/>
            <person name="Song W."/>
            <person name="An N."/>
            <person name="Chalopin D."/>
            <person name="Volff J.N."/>
            <person name="Hong Y."/>
            <person name="Li Q."/>
            <person name="Sha Z."/>
            <person name="Zhou H."/>
            <person name="Xie M."/>
            <person name="Yu Q."/>
            <person name="Liu Y."/>
            <person name="Xiang H."/>
            <person name="Wang N."/>
            <person name="Wu K."/>
            <person name="Yang C."/>
            <person name="Zhou Q."/>
            <person name="Liao X."/>
            <person name="Yang L."/>
            <person name="Hu Q."/>
            <person name="Zhang J."/>
            <person name="Meng L."/>
            <person name="Jin L."/>
            <person name="Tian Y."/>
            <person name="Lian J."/>
            <person name="Yang J."/>
            <person name="Miao G."/>
            <person name="Liu S."/>
            <person name="Liang Z."/>
            <person name="Yan F."/>
            <person name="Li Y."/>
            <person name="Sun B."/>
            <person name="Zhang H."/>
            <person name="Zhang J."/>
            <person name="Zhu Y."/>
            <person name="Du M."/>
            <person name="Zhao Y."/>
            <person name="Schartl M."/>
            <person name="Tang Q."/>
            <person name="Wang J."/>
        </authorList>
    </citation>
    <scope>NUCLEOTIDE SEQUENCE</scope>
</reference>
<dbReference type="InterPro" id="IPR050700">
    <property type="entry name" value="YIM1/Zinc_Alcohol_DH_Fams"/>
</dbReference>
<keyword evidence="5" id="KW-0496">Mitochondrion</keyword>
<dbReference type="Gene3D" id="3.40.50.720">
    <property type="entry name" value="NAD(P)-binding Rossmann-like Domain"/>
    <property type="match status" value="2"/>
</dbReference>
<reference evidence="7" key="2">
    <citation type="submission" date="2025-08" db="UniProtKB">
        <authorList>
            <consortium name="Ensembl"/>
        </authorList>
    </citation>
    <scope>IDENTIFICATION</scope>
</reference>
<dbReference type="InterPro" id="IPR002364">
    <property type="entry name" value="Quin_OxRdtase/zeta-crystal_CS"/>
</dbReference>
<dbReference type="AlphaFoldDB" id="A0A3P8UE01"/>
<feature type="domain" description="Enoyl reductase (ER)" evidence="6">
    <location>
        <begin position="49"/>
        <end position="340"/>
    </location>
</feature>
<sequence length="349" mass="38190">MASVNVLVQKKWLLRISKSLHGNKSASRLFSSSSRCMTVMPAWVIDKYGKNDVLRFTNDANFPFIRFPNEVIVKVHAAGLNPVDIAMRGGSGSASLSMRRDPYRLKQAGCQFPMILGREVSGVVMECGLDVKYFRERDEISHKPKSLSHKEAAAIPYVATTVWSALVNTGGLRKDNCADKRVLILGASGGVGTFAIQLLKAWGAHVTVTCSQNAVGFDLILDNVGGDTERWALKLLKPWGGAKYVTLVTPFLHNTDSLGIADGMMQSAVTFSTKALKHLTRGVHYRWGFFSPSGAALDRVTEMVDAGQIRPVVEETFSFSQVPQAFEKVEKGHARGKTVIQVFENSTAP</sequence>
<reference evidence="7" key="3">
    <citation type="submission" date="2025-09" db="UniProtKB">
        <authorList>
            <consortium name="Ensembl"/>
        </authorList>
    </citation>
    <scope>IDENTIFICATION</scope>
</reference>
<organism evidence="7 8">
    <name type="scientific">Cynoglossus semilaevis</name>
    <name type="common">Tongue sole</name>
    <dbReference type="NCBI Taxonomy" id="244447"/>
    <lineage>
        <taxon>Eukaryota</taxon>
        <taxon>Metazoa</taxon>
        <taxon>Chordata</taxon>
        <taxon>Craniata</taxon>
        <taxon>Vertebrata</taxon>
        <taxon>Euteleostomi</taxon>
        <taxon>Actinopterygii</taxon>
        <taxon>Neopterygii</taxon>
        <taxon>Teleostei</taxon>
        <taxon>Neoteleostei</taxon>
        <taxon>Acanthomorphata</taxon>
        <taxon>Carangaria</taxon>
        <taxon>Pleuronectiformes</taxon>
        <taxon>Pleuronectoidei</taxon>
        <taxon>Cynoglossidae</taxon>
        <taxon>Cynoglossinae</taxon>
        <taxon>Cynoglossus</taxon>
    </lineage>
</organism>
<dbReference type="GO" id="GO:0005739">
    <property type="term" value="C:mitochondrion"/>
    <property type="evidence" value="ECO:0007669"/>
    <property type="project" value="UniProtKB-SubCell"/>
</dbReference>
<evidence type="ECO:0000256" key="1">
    <source>
        <dbReference type="ARBA" id="ARBA00004173"/>
    </source>
</evidence>
<dbReference type="Gene3D" id="3.90.180.10">
    <property type="entry name" value="Medium-chain alcohol dehydrogenases, catalytic domain"/>
    <property type="match status" value="1"/>
</dbReference>
<dbReference type="PANTHER" id="PTHR11695:SF294">
    <property type="entry name" value="RETICULON-4-INTERACTING PROTEIN 1, MITOCHONDRIAL"/>
    <property type="match status" value="1"/>
</dbReference>
<dbReference type="STRING" id="244447.ENSCSEP00000000064"/>
<dbReference type="GO" id="GO:0016491">
    <property type="term" value="F:oxidoreductase activity"/>
    <property type="evidence" value="ECO:0007669"/>
    <property type="project" value="UniProtKB-KW"/>
</dbReference>
<name>A0A3P8UE01_CYNSE</name>
<dbReference type="SUPFAM" id="SSF51735">
    <property type="entry name" value="NAD(P)-binding Rossmann-fold domains"/>
    <property type="match status" value="1"/>
</dbReference>
<dbReference type="Proteomes" id="UP000265120">
    <property type="component" value="Chromosome 1"/>
</dbReference>
<dbReference type="GO" id="GO:0008270">
    <property type="term" value="F:zinc ion binding"/>
    <property type="evidence" value="ECO:0007669"/>
    <property type="project" value="InterPro"/>
</dbReference>
<dbReference type="Pfam" id="PF13602">
    <property type="entry name" value="ADH_zinc_N_2"/>
    <property type="match status" value="1"/>
</dbReference>
<dbReference type="InterPro" id="IPR036291">
    <property type="entry name" value="NAD(P)-bd_dom_sf"/>
</dbReference>
<proteinExistence type="inferred from homology"/>
<accession>A0A3P8UE01</accession>
<evidence type="ECO:0000256" key="5">
    <source>
        <dbReference type="ARBA" id="ARBA00023128"/>
    </source>
</evidence>
<dbReference type="PROSITE" id="PS01162">
    <property type="entry name" value="QOR_ZETA_CRYSTAL"/>
    <property type="match status" value="1"/>
</dbReference>
<dbReference type="InterPro" id="IPR013154">
    <property type="entry name" value="ADH-like_N"/>
</dbReference>
<dbReference type="SMART" id="SM00829">
    <property type="entry name" value="PKS_ER"/>
    <property type="match status" value="1"/>
</dbReference>
<evidence type="ECO:0000256" key="4">
    <source>
        <dbReference type="ARBA" id="ARBA00023002"/>
    </source>
</evidence>
<evidence type="ECO:0000313" key="8">
    <source>
        <dbReference type="Proteomes" id="UP000265120"/>
    </source>
</evidence>
<keyword evidence="3" id="KW-0809">Transit peptide</keyword>
<evidence type="ECO:0000259" key="6">
    <source>
        <dbReference type="SMART" id="SM00829"/>
    </source>
</evidence>
<dbReference type="InParanoid" id="A0A3P8UE01"/>
<dbReference type="SUPFAM" id="SSF50129">
    <property type="entry name" value="GroES-like"/>
    <property type="match status" value="1"/>
</dbReference>
<dbReference type="Ensembl" id="ENSCSET00000000088.1">
    <property type="protein sequence ID" value="ENSCSEP00000000064.1"/>
    <property type="gene ID" value="ENSCSEG00000000074.1"/>
</dbReference>
<protein>
    <submittedName>
        <fullName evidence="7">Reticulon 4 interacting protein 1</fullName>
    </submittedName>
</protein>